<proteinExistence type="predicted"/>
<reference evidence="1" key="1">
    <citation type="journal article" date="2015" name="Nature">
        <title>Complex archaea that bridge the gap between prokaryotes and eukaryotes.</title>
        <authorList>
            <person name="Spang A."/>
            <person name="Saw J.H."/>
            <person name="Jorgensen S.L."/>
            <person name="Zaremba-Niedzwiedzka K."/>
            <person name="Martijn J."/>
            <person name="Lind A.E."/>
            <person name="van Eijk R."/>
            <person name="Schleper C."/>
            <person name="Guy L."/>
            <person name="Ettema T.J."/>
        </authorList>
    </citation>
    <scope>NUCLEOTIDE SEQUENCE</scope>
</reference>
<dbReference type="EMBL" id="LAZR01034952">
    <property type="protein sequence ID" value="KKL28841.1"/>
    <property type="molecule type" value="Genomic_DNA"/>
</dbReference>
<comment type="caution">
    <text evidence="1">The sequence shown here is derived from an EMBL/GenBank/DDBJ whole genome shotgun (WGS) entry which is preliminary data.</text>
</comment>
<evidence type="ECO:0000313" key="1">
    <source>
        <dbReference type="EMBL" id="KKL28841.1"/>
    </source>
</evidence>
<accession>A0A0F9EG92</accession>
<protein>
    <submittedName>
        <fullName evidence="1">Uncharacterized protein</fullName>
    </submittedName>
</protein>
<dbReference type="AlphaFoldDB" id="A0A0F9EG92"/>
<name>A0A0F9EG92_9ZZZZ</name>
<sequence length="50" mass="5953">MMDEVDTTTRWRCPECGEVLEEDYAQMTVRIKLHELRCPKRAPSKKEVSR</sequence>
<organism evidence="1">
    <name type="scientific">marine sediment metagenome</name>
    <dbReference type="NCBI Taxonomy" id="412755"/>
    <lineage>
        <taxon>unclassified sequences</taxon>
        <taxon>metagenomes</taxon>
        <taxon>ecological metagenomes</taxon>
    </lineage>
</organism>
<gene>
    <name evidence="1" type="ORF">LCGC14_2371060</name>
</gene>